<evidence type="ECO:0000313" key="2">
    <source>
        <dbReference type="EMBL" id="VDG26740.1"/>
    </source>
</evidence>
<feature type="chain" id="PRO_5025071143" evidence="1">
    <location>
        <begin position="31"/>
        <end position="614"/>
    </location>
</feature>
<name>A0A660DUQ5_9LACO</name>
<dbReference type="OrthoDB" id="2308540at2"/>
<evidence type="ECO:0000313" key="3">
    <source>
        <dbReference type="Proteomes" id="UP000289996"/>
    </source>
</evidence>
<accession>A0A660DUQ5</accession>
<keyword evidence="3" id="KW-1185">Reference proteome</keyword>
<dbReference type="AlphaFoldDB" id="A0A660DUQ5"/>
<dbReference type="RefSeq" id="WP_130851151.1">
    <property type="nucleotide sequence ID" value="NZ_UYIG01000001.1"/>
</dbReference>
<dbReference type="EMBL" id="UYIG01000001">
    <property type="protein sequence ID" value="VDG26740.1"/>
    <property type="molecule type" value="Genomic_DNA"/>
</dbReference>
<dbReference type="Proteomes" id="UP000289996">
    <property type="component" value="Unassembled WGS sequence"/>
</dbReference>
<sequence length="614" mass="68115">MHKKHLQVLASVTMALGLSLVATTTIPAKAKTTYTVTKTTKLTKTPYYVTNQKKVTYAWNLAHTKKLQIVSGGTNATTYFADKQVTLKHDNKKTIYYHINNENGNSIGYVYRGTLTKGYAPDYSDNINDGKYYRLNVATKVTTNKKSFILPKDTIVRAATNINHQKETLSVSLNNLSYNLKKQLGISINDQSASAGASSKLNWTKISTPTYMLPNTNVEMSETWNNDLFPGSDESKTNKQRLRITTDGFVEFYNNSSYQSIGTSYPVGAPTSRRILTSKTDGSTFTIAYSQAIPGLADTAVTVDGKTEYQLTIQKQKQLTDKDGYALAHYLVGGKAFHSWASGLLLPSKPIPAAETFSAAKFNKMDKEFFNTDSFYKTKKKIKAKVAFTGYDGGLEQLKTVTIPKGTIVEGDKSNRYKLNGKWTKVVTLRTNILSSRILKSGYQAGLVASSYNNGNAQQVTPASALQKIKRPKYLVDYNYGAFYSGGNSAINNRLTKLSPRSIQITSDGYVEVRKNTAKANSASYYRQPDSSVKIQRVTVKGQTRQLFLSKSIKGLKTVKVNYHGKTQYRLTMTNQRQYRVAPVFDDSDDGPSFYMLYTIAGKTYNTPLGSVSG</sequence>
<reference evidence="2 3" key="1">
    <citation type="submission" date="2018-11" db="EMBL/GenBank/DDBJ databases">
        <authorList>
            <person name="Wuyts S."/>
        </authorList>
    </citation>
    <scope>NUCLEOTIDE SEQUENCE [LARGE SCALE GENOMIC DNA]</scope>
    <source>
        <strain evidence="2">Lactobacillus mudanjiangensis AMBF249</strain>
    </source>
</reference>
<gene>
    <name evidence="2" type="ORF">MUDAN_MDHGFNIF_00144</name>
</gene>
<proteinExistence type="predicted"/>
<organism evidence="2 3">
    <name type="scientific">Lactiplantibacillus mudanjiangensis</name>
    <dbReference type="NCBI Taxonomy" id="1296538"/>
    <lineage>
        <taxon>Bacteria</taxon>
        <taxon>Bacillati</taxon>
        <taxon>Bacillota</taxon>
        <taxon>Bacilli</taxon>
        <taxon>Lactobacillales</taxon>
        <taxon>Lactobacillaceae</taxon>
        <taxon>Lactiplantibacillus</taxon>
    </lineage>
</organism>
<evidence type="ECO:0000256" key="1">
    <source>
        <dbReference type="SAM" id="SignalP"/>
    </source>
</evidence>
<feature type="signal peptide" evidence="1">
    <location>
        <begin position="1"/>
        <end position="30"/>
    </location>
</feature>
<keyword evidence="1" id="KW-0732">Signal</keyword>
<protein>
    <submittedName>
        <fullName evidence="2">Uncharacterized protein</fullName>
    </submittedName>
</protein>